<keyword evidence="6" id="KW-0479">Metal-binding</keyword>
<feature type="compositionally biased region" description="Low complexity" evidence="17">
    <location>
        <begin position="326"/>
        <end position="341"/>
    </location>
</feature>
<comment type="pathway">
    <text evidence="2">Protein modification; protein ubiquitination.</text>
</comment>
<keyword evidence="7 16" id="KW-0863">Zinc-finger</keyword>
<feature type="domain" description="RING-type" evidence="18">
    <location>
        <begin position="56"/>
        <end position="99"/>
    </location>
</feature>
<evidence type="ECO:0000256" key="1">
    <source>
        <dbReference type="ARBA" id="ARBA00004123"/>
    </source>
</evidence>
<dbReference type="InterPro" id="IPR013083">
    <property type="entry name" value="Znf_RING/FYVE/PHD"/>
</dbReference>
<keyword evidence="12" id="KW-0131">Cell cycle</keyword>
<dbReference type="InterPro" id="IPR001841">
    <property type="entry name" value="Znf_RING"/>
</dbReference>
<dbReference type="Proteomes" id="UP000792457">
    <property type="component" value="Unassembled WGS sequence"/>
</dbReference>
<evidence type="ECO:0000256" key="9">
    <source>
        <dbReference type="ARBA" id="ARBA00022786"/>
    </source>
</evidence>
<dbReference type="Gene3D" id="3.30.40.10">
    <property type="entry name" value="Zinc/RING finger domain, C3HC4 (zinc finger)"/>
    <property type="match status" value="1"/>
</dbReference>
<dbReference type="InterPro" id="IPR051031">
    <property type="entry name" value="RING-box_E3_Ubiquitin_Ligase"/>
</dbReference>
<dbReference type="Pfam" id="PF12861">
    <property type="entry name" value="zf-ANAPC11"/>
    <property type="match status" value="1"/>
</dbReference>
<proteinExistence type="inferred from homology"/>
<evidence type="ECO:0000313" key="20">
    <source>
        <dbReference type="Proteomes" id="UP000792457"/>
    </source>
</evidence>
<keyword evidence="10" id="KW-0862">Zinc</keyword>
<feature type="compositionally biased region" description="Polar residues" evidence="17">
    <location>
        <begin position="297"/>
        <end position="308"/>
    </location>
</feature>
<protein>
    <recommendedName>
        <fullName evidence="4">Anaphase-promoting complex subunit 11</fullName>
    </recommendedName>
    <alternativeName>
        <fullName evidence="15">Cyclosome subunit 11</fullName>
    </alternativeName>
</protein>
<evidence type="ECO:0000256" key="6">
    <source>
        <dbReference type="ARBA" id="ARBA00022723"/>
    </source>
</evidence>
<keyword evidence="9" id="KW-0833">Ubl conjugation pathway</keyword>
<dbReference type="GO" id="GO:0008270">
    <property type="term" value="F:zinc ion binding"/>
    <property type="evidence" value="ECO:0007669"/>
    <property type="project" value="UniProtKB-KW"/>
</dbReference>
<comment type="function">
    <text evidence="13">Together with the cullin protein ANAPC2, constitutes the catalytic component of the anaphase promoting complex/cyclosome (APC/C), a cell cycle-regulated E3 ubiquitin ligase that controls progression through mitosis and the G1 phase of the cell cycle. The APC/C complex acts by mediating ubiquitination and subsequent degradation of target proteins: it mainly mediates the formation of 'Lys-11'-linked polyubiquitin chains and, to a lower extent, the formation of 'Lys-48'- and 'Lys-63'-linked polyubiquitin chains. The APC/C complex catalyzes assembly of branched 'Lys-11'-/'Lys-48'-linked branched ubiquitin chains on target proteins. May recruit the E2 ubiquitin-conjugating enzymes to the complex.</text>
</comment>
<dbReference type="SUPFAM" id="SSF57850">
    <property type="entry name" value="RING/U-box"/>
    <property type="match status" value="1"/>
</dbReference>
<reference evidence="19" key="2">
    <citation type="submission" date="2017-10" db="EMBL/GenBank/DDBJ databases">
        <title>Ladona fulva Genome sequencing and assembly.</title>
        <authorList>
            <person name="Murali S."/>
            <person name="Richards S."/>
            <person name="Bandaranaike D."/>
            <person name="Bellair M."/>
            <person name="Blankenburg K."/>
            <person name="Chao H."/>
            <person name="Dinh H."/>
            <person name="Doddapaneni H."/>
            <person name="Dugan-Rocha S."/>
            <person name="Elkadiri S."/>
            <person name="Gnanaolivu R."/>
            <person name="Hernandez B."/>
            <person name="Skinner E."/>
            <person name="Javaid M."/>
            <person name="Lee S."/>
            <person name="Li M."/>
            <person name="Ming W."/>
            <person name="Munidasa M."/>
            <person name="Muniz J."/>
            <person name="Nguyen L."/>
            <person name="Hughes D."/>
            <person name="Osuji N."/>
            <person name="Pu L.-L."/>
            <person name="Puazo M."/>
            <person name="Qu C."/>
            <person name="Quiroz J."/>
            <person name="Raj R."/>
            <person name="Weissenberger G."/>
            <person name="Xin Y."/>
            <person name="Zou X."/>
            <person name="Han Y."/>
            <person name="Worley K."/>
            <person name="Muzny D."/>
            <person name="Gibbs R."/>
        </authorList>
    </citation>
    <scope>NUCLEOTIDE SEQUENCE</scope>
    <source>
        <strain evidence="19">Sampled in the wild</strain>
    </source>
</reference>
<evidence type="ECO:0000256" key="4">
    <source>
        <dbReference type="ARBA" id="ARBA00013928"/>
    </source>
</evidence>
<comment type="subunit">
    <text evidence="14">The mammalian APC/C is composed at least of 14 distinct subunits ANAPC1, ANAPC2, CDC27/APC3, ANAPC4, ANAPC5, CDC16/APC6, ANAPC7, CDC23/APC8, ANAPC10, ANAPC11, CDC26/APC12, ANAPC13, ANAPC15 and ANAPC16 that assemble into a complex of at least 19 chains with a combined molecular mass of around 1.2 MDa; APC/C interacts with FZR1 and FBXO5. Interacts with the cullin domain of ANAPC2. Interacts with UBE2D2.</text>
</comment>
<evidence type="ECO:0000256" key="8">
    <source>
        <dbReference type="ARBA" id="ARBA00022776"/>
    </source>
</evidence>
<evidence type="ECO:0000256" key="7">
    <source>
        <dbReference type="ARBA" id="ARBA00022771"/>
    </source>
</evidence>
<dbReference type="FunFam" id="3.30.40.10:FF:000111">
    <property type="entry name" value="Anaphase-promoting complex subunit 11"/>
    <property type="match status" value="1"/>
</dbReference>
<dbReference type="InterPro" id="IPR024991">
    <property type="entry name" value="RING-H2_APC11"/>
</dbReference>
<sequence>MDFLNEVEILSVTLLRADGYLNMKVTIKNWIGVATWRWVANDDNCGICRMPFDGCCPECKLPGDDCPLVWGQCSHCFHIHCIMKWLNSQHVNHHCPMCRQEWKKFAAGGGEEVGGMASLRGLPPLPKSLSGVMDLEGVRMMETEMGARSRRSLGVTEEHPRQGHSGAASPSPSAQQQQQDVRLSVSSHRHHQSLSSHPPPLYLSQHQNGQEQPLPPIRGRKQTSLDTQLALLRQEMVGLRQLDLSLLSQLWSLNESIQEFRVLLQEEQEDMGSALSPPSPSPSLSSGDEEDDDGNSEYYQMSRQQQLHYRQKRQRHQQSAPGEGPSGLKASSGKSSSGSKKLNLYHNDSGLTKHFTPSSPSTPSSSTRSSFEFGEALAIISRWGFGE</sequence>
<dbReference type="PANTHER" id="PTHR11210">
    <property type="entry name" value="RING BOX"/>
    <property type="match status" value="1"/>
</dbReference>
<evidence type="ECO:0000256" key="13">
    <source>
        <dbReference type="ARBA" id="ARBA00054113"/>
    </source>
</evidence>
<feature type="region of interest" description="Disordered" evidence="17">
    <location>
        <begin position="268"/>
        <end position="371"/>
    </location>
</feature>
<dbReference type="GO" id="GO:0005680">
    <property type="term" value="C:anaphase-promoting complex"/>
    <property type="evidence" value="ECO:0007669"/>
    <property type="project" value="InterPro"/>
</dbReference>
<evidence type="ECO:0000313" key="19">
    <source>
        <dbReference type="EMBL" id="KAG8226844.1"/>
    </source>
</evidence>
<accession>A0A8K0K3D2</accession>
<evidence type="ECO:0000256" key="15">
    <source>
        <dbReference type="ARBA" id="ARBA00078349"/>
    </source>
</evidence>
<dbReference type="GO" id="GO:0031145">
    <property type="term" value="P:anaphase-promoting complex-dependent catabolic process"/>
    <property type="evidence" value="ECO:0007669"/>
    <property type="project" value="InterPro"/>
</dbReference>
<comment type="similarity">
    <text evidence="3">Belongs to the RING-box family.</text>
</comment>
<dbReference type="PROSITE" id="PS50089">
    <property type="entry name" value="ZF_RING_2"/>
    <property type="match status" value="1"/>
</dbReference>
<dbReference type="EMBL" id="KZ308299">
    <property type="protein sequence ID" value="KAG8226844.1"/>
    <property type="molecule type" value="Genomic_DNA"/>
</dbReference>
<gene>
    <name evidence="19" type="ORF">J437_LFUL004085</name>
</gene>
<keyword evidence="11" id="KW-0539">Nucleus</keyword>
<feature type="compositionally biased region" description="Low complexity" evidence="17">
    <location>
        <begin position="167"/>
        <end position="186"/>
    </location>
</feature>
<evidence type="ECO:0000256" key="17">
    <source>
        <dbReference type="SAM" id="MobiDB-lite"/>
    </source>
</evidence>
<feature type="region of interest" description="Disordered" evidence="17">
    <location>
        <begin position="144"/>
        <end position="220"/>
    </location>
</feature>
<evidence type="ECO:0000256" key="10">
    <source>
        <dbReference type="ARBA" id="ARBA00022833"/>
    </source>
</evidence>
<dbReference type="GO" id="GO:0097602">
    <property type="term" value="F:cullin family protein binding"/>
    <property type="evidence" value="ECO:0007669"/>
    <property type="project" value="InterPro"/>
</dbReference>
<dbReference type="GO" id="GO:0061630">
    <property type="term" value="F:ubiquitin protein ligase activity"/>
    <property type="evidence" value="ECO:0007669"/>
    <property type="project" value="InterPro"/>
</dbReference>
<dbReference type="Pfam" id="PF14854">
    <property type="entry name" value="LURAP"/>
    <property type="match status" value="1"/>
</dbReference>
<evidence type="ECO:0000259" key="18">
    <source>
        <dbReference type="PROSITE" id="PS50089"/>
    </source>
</evidence>
<keyword evidence="20" id="KW-1185">Reference proteome</keyword>
<evidence type="ECO:0000256" key="16">
    <source>
        <dbReference type="PROSITE-ProRule" id="PRU00175"/>
    </source>
</evidence>
<feature type="compositionally biased region" description="Low complexity" evidence="17">
    <location>
        <begin position="356"/>
        <end position="370"/>
    </location>
</feature>
<keyword evidence="5" id="KW-0132">Cell division</keyword>
<dbReference type="OrthoDB" id="1681166at2759"/>
<dbReference type="CDD" id="cd16456">
    <property type="entry name" value="RING-H2_APC11"/>
    <property type="match status" value="1"/>
</dbReference>
<reference evidence="19" key="1">
    <citation type="submission" date="2013-04" db="EMBL/GenBank/DDBJ databases">
        <authorList>
            <person name="Qu J."/>
            <person name="Murali S.C."/>
            <person name="Bandaranaike D."/>
            <person name="Bellair M."/>
            <person name="Blankenburg K."/>
            <person name="Chao H."/>
            <person name="Dinh H."/>
            <person name="Doddapaneni H."/>
            <person name="Downs B."/>
            <person name="Dugan-Rocha S."/>
            <person name="Elkadiri S."/>
            <person name="Gnanaolivu R.D."/>
            <person name="Hernandez B."/>
            <person name="Javaid M."/>
            <person name="Jayaseelan J.C."/>
            <person name="Lee S."/>
            <person name="Li M."/>
            <person name="Ming W."/>
            <person name="Munidasa M."/>
            <person name="Muniz J."/>
            <person name="Nguyen L."/>
            <person name="Ongeri F."/>
            <person name="Osuji N."/>
            <person name="Pu L.-L."/>
            <person name="Puazo M."/>
            <person name="Qu C."/>
            <person name="Quiroz J."/>
            <person name="Raj R."/>
            <person name="Weissenberger G."/>
            <person name="Xin Y."/>
            <person name="Zou X."/>
            <person name="Han Y."/>
            <person name="Richards S."/>
            <person name="Worley K."/>
            <person name="Muzny D."/>
            <person name="Gibbs R."/>
        </authorList>
    </citation>
    <scope>NUCLEOTIDE SEQUENCE</scope>
    <source>
        <strain evidence="19">Sampled in the wild</strain>
    </source>
</reference>
<name>A0A8K0K3D2_LADFU</name>
<evidence type="ECO:0000256" key="3">
    <source>
        <dbReference type="ARBA" id="ARBA00009273"/>
    </source>
</evidence>
<keyword evidence="8" id="KW-0498">Mitosis</keyword>
<comment type="caution">
    <text evidence="19">The sequence shown here is derived from an EMBL/GenBank/DDBJ whole genome shotgun (WGS) entry which is preliminary data.</text>
</comment>
<comment type="subcellular location">
    <subcellularLocation>
        <location evidence="1">Nucleus</location>
    </subcellularLocation>
</comment>
<evidence type="ECO:0000256" key="12">
    <source>
        <dbReference type="ARBA" id="ARBA00023306"/>
    </source>
</evidence>
<evidence type="ECO:0000256" key="11">
    <source>
        <dbReference type="ARBA" id="ARBA00023242"/>
    </source>
</evidence>
<evidence type="ECO:0000256" key="5">
    <source>
        <dbReference type="ARBA" id="ARBA00022618"/>
    </source>
</evidence>
<evidence type="ECO:0000256" key="2">
    <source>
        <dbReference type="ARBA" id="ARBA00004906"/>
    </source>
</evidence>
<dbReference type="GO" id="GO:0051301">
    <property type="term" value="P:cell division"/>
    <property type="evidence" value="ECO:0007669"/>
    <property type="project" value="UniProtKB-KW"/>
</dbReference>
<organism evidence="19 20">
    <name type="scientific">Ladona fulva</name>
    <name type="common">Scarce chaser dragonfly</name>
    <name type="synonym">Libellula fulva</name>
    <dbReference type="NCBI Taxonomy" id="123851"/>
    <lineage>
        <taxon>Eukaryota</taxon>
        <taxon>Metazoa</taxon>
        <taxon>Ecdysozoa</taxon>
        <taxon>Arthropoda</taxon>
        <taxon>Hexapoda</taxon>
        <taxon>Insecta</taxon>
        <taxon>Pterygota</taxon>
        <taxon>Palaeoptera</taxon>
        <taxon>Odonata</taxon>
        <taxon>Epiprocta</taxon>
        <taxon>Anisoptera</taxon>
        <taxon>Libelluloidea</taxon>
        <taxon>Libellulidae</taxon>
        <taxon>Ladona</taxon>
    </lineage>
</organism>
<dbReference type="AlphaFoldDB" id="A0A8K0K3D2"/>
<dbReference type="InterPro" id="IPR039499">
    <property type="entry name" value="LURA1/LRA25"/>
</dbReference>
<evidence type="ECO:0000256" key="14">
    <source>
        <dbReference type="ARBA" id="ARBA00062360"/>
    </source>
</evidence>